<evidence type="ECO:0000313" key="3">
    <source>
        <dbReference type="Proteomes" id="UP000008068"/>
    </source>
</evidence>
<keyword evidence="3" id="KW-1185">Reference proteome</keyword>
<accession>G0NN15</accession>
<keyword evidence="1" id="KW-0472">Membrane</keyword>
<feature type="transmembrane region" description="Helical" evidence="1">
    <location>
        <begin position="122"/>
        <end position="149"/>
    </location>
</feature>
<proteinExistence type="predicted"/>
<name>G0NN15_CAEBE</name>
<dbReference type="OMA" id="YPHASIM"/>
<dbReference type="Pfam" id="PF10322">
    <property type="entry name" value="7TM_GPCR_Sru"/>
    <property type="match status" value="1"/>
</dbReference>
<organism evidence="3">
    <name type="scientific">Caenorhabditis brenneri</name>
    <name type="common">Nematode worm</name>
    <dbReference type="NCBI Taxonomy" id="135651"/>
    <lineage>
        <taxon>Eukaryota</taxon>
        <taxon>Metazoa</taxon>
        <taxon>Ecdysozoa</taxon>
        <taxon>Nematoda</taxon>
        <taxon>Chromadorea</taxon>
        <taxon>Rhabditida</taxon>
        <taxon>Rhabditina</taxon>
        <taxon>Rhabditomorpha</taxon>
        <taxon>Rhabditoidea</taxon>
        <taxon>Rhabditidae</taxon>
        <taxon>Peloderinae</taxon>
        <taxon>Caenorhabditis</taxon>
    </lineage>
</organism>
<evidence type="ECO:0000256" key="1">
    <source>
        <dbReference type="SAM" id="Phobius"/>
    </source>
</evidence>
<dbReference type="InterPro" id="IPR003839">
    <property type="entry name" value="7TM_GPCR_serpentine_rcpt_Sru"/>
</dbReference>
<dbReference type="Proteomes" id="UP000008068">
    <property type="component" value="Unassembled WGS sequence"/>
</dbReference>
<keyword evidence="1" id="KW-0812">Transmembrane</keyword>
<reference evidence="3" key="1">
    <citation type="submission" date="2011-07" db="EMBL/GenBank/DDBJ databases">
        <authorList>
            <consortium name="Caenorhabditis brenneri Sequencing and Analysis Consortium"/>
            <person name="Wilson R.K."/>
        </authorList>
    </citation>
    <scope>NUCLEOTIDE SEQUENCE [LARGE SCALE GENOMIC DNA]</scope>
    <source>
        <strain evidence="3">PB2801</strain>
    </source>
</reference>
<dbReference type="AlphaFoldDB" id="G0NN15"/>
<feature type="transmembrane region" description="Helical" evidence="1">
    <location>
        <begin position="83"/>
        <end position="101"/>
    </location>
</feature>
<protein>
    <submittedName>
        <fullName evidence="2">Uncharacterized protein</fullName>
    </submittedName>
</protein>
<dbReference type="HOGENOM" id="CLU_115989_0_0_1"/>
<sequence length="205" mass="23536">MYTVQFCILRMVILYSMSEDTLRLNIISFPFISLFAASLAALPHLLSDGMCIQMGGQYPFGSISVISFFYYADGSRVSMEDMIFIGLTCLVIIVLNGFMFNKLREIKNLQQTSNHTRKVERTLTRTIIILLIPLVVHFTISTSVLIKIYEIAPEFLSLFSMTRPAMLDIRTNIVALYFYFTHPVFKKETVVLRVSSFKNLRSEKI</sequence>
<dbReference type="EMBL" id="GL379912">
    <property type="protein sequence ID" value="EGT34338.1"/>
    <property type="molecule type" value="Genomic_DNA"/>
</dbReference>
<gene>
    <name evidence="2" type="ORF">CAEBREN_20933</name>
</gene>
<dbReference type="PANTHER" id="PTHR47516:SF2">
    <property type="entry name" value="SERPENTINE RECEPTOR CLASS GAMMA"/>
    <property type="match status" value="1"/>
</dbReference>
<dbReference type="PANTHER" id="PTHR47516">
    <property type="entry name" value="SERPENTINE RECEPTOR, CLASS U-RELATED"/>
    <property type="match status" value="1"/>
</dbReference>
<feature type="transmembrane region" description="Helical" evidence="1">
    <location>
        <begin position="22"/>
        <end position="42"/>
    </location>
</feature>
<keyword evidence="1" id="KW-1133">Transmembrane helix</keyword>
<dbReference type="InParanoid" id="G0NN15"/>
<evidence type="ECO:0000313" key="2">
    <source>
        <dbReference type="EMBL" id="EGT34338.1"/>
    </source>
</evidence>